<sequence length="148" mass="17365">MEKKELINIISNVLSPIGFKRKGNSWVFNDSSINKIVNLQKSQFGNYYYINYGYILNAIPLNDMMHIYNRVTSINIDEREEINLLLNLESNISDKEREDGLKKVLQKELVDKIQSINIEDDLLEELRNRPHLNDIPLVVKQYFQLPVV</sequence>
<dbReference type="RefSeq" id="WP_264744758.1">
    <property type="nucleotide sequence ID" value="NZ_JAPDHV010000011.1"/>
</dbReference>
<reference evidence="1" key="1">
    <citation type="submission" date="2022-10" db="EMBL/GenBank/DDBJ databases">
        <title>Chryseobacterium babae sp. nov. isolated from the gut of the beetle Oryctes rhinoceros, and Chryseobacterium kimseyorum sp. nov., isolated from a stick insect rearing cage.</title>
        <authorList>
            <person name="Shelomi M."/>
            <person name="Han C.-J."/>
            <person name="Chen W.-M."/>
            <person name="Chen H.-K."/>
            <person name="Liaw S.-J."/>
            <person name="Muhle E."/>
            <person name="Clermont D."/>
        </authorList>
    </citation>
    <scope>NUCLEOTIDE SEQUENCE</scope>
    <source>
        <strain evidence="1">WLa1L2M3</strain>
    </source>
</reference>
<name>A0ABT3HSU1_9FLAO</name>
<gene>
    <name evidence="1" type="ORF">OH806_16345</name>
</gene>
<dbReference type="EMBL" id="JAPDHV010000011">
    <property type="protein sequence ID" value="MCW3162843.1"/>
    <property type="molecule type" value="Genomic_DNA"/>
</dbReference>
<evidence type="ECO:0000313" key="2">
    <source>
        <dbReference type="Proteomes" id="UP001163719"/>
    </source>
</evidence>
<proteinExistence type="predicted"/>
<dbReference type="Proteomes" id="UP001163719">
    <property type="component" value="Unassembled WGS sequence"/>
</dbReference>
<accession>A0ABT3HSU1</accession>
<protein>
    <submittedName>
        <fullName evidence="1">DUF4304 domain-containing protein</fullName>
    </submittedName>
</protein>
<evidence type="ECO:0000313" key="1">
    <source>
        <dbReference type="EMBL" id="MCW3162843.1"/>
    </source>
</evidence>
<organism evidence="1 2">
    <name type="scientific">Chryseobacterium oryctis</name>
    <dbReference type="NCBI Taxonomy" id="2952618"/>
    <lineage>
        <taxon>Bacteria</taxon>
        <taxon>Pseudomonadati</taxon>
        <taxon>Bacteroidota</taxon>
        <taxon>Flavobacteriia</taxon>
        <taxon>Flavobacteriales</taxon>
        <taxon>Weeksellaceae</taxon>
        <taxon>Chryseobacterium group</taxon>
        <taxon>Chryseobacterium</taxon>
    </lineage>
</organism>
<keyword evidence="2" id="KW-1185">Reference proteome</keyword>
<dbReference type="InterPro" id="IPR025412">
    <property type="entry name" value="DUF4304"/>
</dbReference>
<comment type="caution">
    <text evidence="1">The sequence shown here is derived from an EMBL/GenBank/DDBJ whole genome shotgun (WGS) entry which is preliminary data.</text>
</comment>
<dbReference type="Pfam" id="PF14137">
    <property type="entry name" value="DUF4304"/>
    <property type="match status" value="1"/>
</dbReference>